<proteinExistence type="predicted"/>
<dbReference type="Proteomes" id="UP000308600">
    <property type="component" value="Unassembled WGS sequence"/>
</dbReference>
<sequence length="176" mass="20373">MSTDYVLHQFGDDPFNNFYKDPEGRAAFTISPQAPNPNPVIRLTREAAWAQQHPSIMGPDNSYFYFGPENKPGYLVYGNNKNSILMCYFWRQKREGSTSRYFITQSGREYKWRITDSQMECVDGHGRPLARWELSDPEADYHAQITIKPAGLTIITEILTTLVLNRMAQVLQWEPM</sequence>
<gene>
    <name evidence="1" type="ORF">BDN72DRAFT_614355</name>
</gene>
<evidence type="ECO:0000313" key="2">
    <source>
        <dbReference type="Proteomes" id="UP000308600"/>
    </source>
</evidence>
<reference evidence="1 2" key="1">
    <citation type="journal article" date="2019" name="Nat. Ecol. Evol.">
        <title>Megaphylogeny resolves global patterns of mushroom evolution.</title>
        <authorList>
            <person name="Varga T."/>
            <person name="Krizsan K."/>
            <person name="Foldi C."/>
            <person name="Dima B."/>
            <person name="Sanchez-Garcia M."/>
            <person name="Sanchez-Ramirez S."/>
            <person name="Szollosi G.J."/>
            <person name="Szarkandi J.G."/>
            <person name="Papp V."/>
            <person name="Albert L."/>
            <person name="Andreopoulos W."/>
            <person name="Angelini C."/>
            <person name="Antonin V."/>
            <person name="Barry K.W."/>
            <person name="Bougher N.L."/>
            <person name="Buchanan P."/>
            <person name="Buyck B."/>
            <person name="Bense V."/>
            <person name="Catcheside P."/>
            <person name="Chovatia M."/>
            <person name="Cooper J."/>
            <person name="Damon W."/>
            <person name="Desjardin D."/>
            <person name="Finy P."/>
            <person name="Geml J."/>
            <person name="Haridas S."/>
            <person name="Hughes K."/>
            <person name="Justo A."/>
            <person name="Karasinski D."/>
            <person name="Kautmanova I."/>
            <person name="Kiss B."/>
            <person name="Kocsube S."/>
            <person name="Kotiranta H."/>
            <person name="LaButti K.M."/>
            <person name="Lechner B.E."/>
            <person name="Liimatainen K."/>
            <person name="Lipzen A."/>
            <person name="Lukacs Z."/>
            <person name="Mihaltcheva S."/>
            <person name="Morgado L.N."/>
            <person name="Niskanen T."/>
            <person name="Noordeloos M.E."/>
            <person name="Ohm R.A."/>
            <person name="Ortiz-Santana B."/>
            <person name="Ovrebo C."/>
            <person name="Racz N."/>
            <person name="Riley R."/>
            <person name="Savchenko A."/>
            <person name="Shiryaev A."/>
            <person name="Soop K."/>
            <person name="Spirin V."/>
            <person name="Szebenyi C."/>
            <person name="Tomsovsky M."/>
            <person name="Tulloss R.E."/>
            <person name="Uehling J."/>
            <person name="Grigoriev I.V."/>
            <person name="Vagvolgyi C."/>
            <person name="Papp T."/>
            <person name="Martin F.M."/>
            <person name="Miettinen O."/>
            <person name="Hibbett D.S."/>
            <person name="Nagy L.G."/>
        </authorList>
    </citation>
    <scope>NUCLEOTIDE SEQUENCE [LARGE SCALE GENOMIC DNA]</scope>
    <source>
        <strain evidence="1 2">NL-1719</strain>
    </source>
</reference>
<evidence type="ECO:0000313" key="1">
    <source>
        <dbReference type="EMBL" id="TFK69414.1"/>
    </source>
</evidence>
<protein>
    <submittedName>
        <fullName evidence="1">Uncharacterized protein</fullName>
    </submittedName>
</protein>
<accession>A0ACD3AUP8</accession>
<organism evidence="1 2">
    <name type="scientific">Pluteus cervinus</name>
    <dbReference type="NCBI Taxonomy" id="181527"/>
    <lineage>
        <taxon>Eukaryota</taxon>
        <taxon>Fungi</taxon>
        <taxon>Dikarya</taxon>
        <taxon>Basidiomycota</taxon>
        <taxon>Agaricomycotina</taxon>
        <taxon>Agaricomycetes</taxon>
        <taxon>Agaricomycetidae</taxon>
        <taxon>Agaricales</taxon>
        <taxon>Pluteineae</taxon>
        <taxon>Pluteaceae</taxon>
        <taxon>Pluteus</taxon>
    </lineage>
</organism>
<dbReference type="EMBL" id="ML208331">
    <property type="protein sequence ID" value="TFK69414.1"/>
    <property type="molecule type" value="Genomic_DNA"/>
</dbReference>
<name>A0ACD3AUP8_9AGAR</name>
<keyword evidence="2" id="KW-1185">Reference proteome</keyword>